<dbReference type="Proteomes" id="UP001059041">
    <property type="component" value="Linkage Group LG2"/>
</dbReference>
<proteinExistence type="predicted"/>
<dbReference type="EMBL" id="JAFHDT010000002">
    <property type="protein sequence ID" value="KAI7813217.1"/>
    <property type="molecule type" value="Genomic_DNA"/>
</dbReference>
<organism evidence="1 2">
    <name type="scientific">Triplophysa rosa</name>
    <name type="common">Cave loach</name>
    <dbReference type="NCBI Taxonomy" id="992332"/>
    <lineage>
        <taxon>Eukaryota</taxon>
        <taxon>Metazoa</taxon>
        <taxon>Chordata</taxon>
        <taxon>Craniata</taxon>
        <taxon>Vertebrata</taxon>
        <taxon>Euteleostomi</taxon>
        <taxon>Actinopterygii</taxon>
        <taxon>Neopterygii</taxon>
        <taxon>Teleostei</taxon>
        <taxon>Ostariophysi</taxon>
        <taxon>Cypriniformes</taxon>
        <taxon>Nemacheilidae</taxon>
        <taxon>Triplophysa</taxon>
    </lineage>
</organism>
<name>A0A9W7X322_TRIRA</name>
<gene>
    <name evidence="1" type="ORF">IRJ41_015166</name>
</gene>
<feature type="non-terminal residue" evidence="1">
    <location>
        <position position="1"/>
    </location>
</feature>
<accession>A0A9W7X322</accession>
<evidence type="ECO:0000313" key="2">
    <source>
        <dbReference type="Proteomes" id="UP001059041"/>
    </source>
</evidence>
<reference evidence="1" key="1">
    <citation type="submission" date="2021-02" db="EMBL/GenBank/DDBJ databases">
        <title>Comparative genomics reveals that relaxation of natural selection precedes convergent phenotypic evolution of cavefish.</title>
        <authorList>
            <person name="Peng Z."/>
        </authorList>
    </citation>
    <scope>NUCLEOTIDE SEQUENCE</scope>
    <source>
        <tissue evidence="1">Muscle</tissue>
    </source>
</reference>
<protein>
    <submittedName>
        <fullName evidence="1">Uncharacterized protein</fullName>
    </submittedName>
</protein>
<keyword evidence="2" id="KW-1185">Reference proteome</keyword>
<comment type="caution">
    <text evidence="1">The sequence shown here is derived from an EMBL/GenBank/DDBJ whole genome shotgun (WGS) entry which is preliminary data.</text>
</comment>
<feature type="non-terminal residue" evidence="1">
    <location>
        <position position="67"/>
    </location>
</feature>
<evidence type="ECO:0000313" key="1">
    <source>
        <dbReference type="EMBL" id="KAI7813217.1"/>
    </source>
</evidence>
<sequence length="67" mass="7969">RERERDVVLMLSFCEEPYRDCSSASDNQHLRRGETWNPERKCWCCRSREGSCTAHFTIFSGFLFCLD</sequence>
<dbReference type="AlphaFoldDB" id="A0A9W7X322"/>